<dbReference type="Pfam" id="PF04079">
    <property type="entry name" value="SMC_ScpB"/>
    <property type="match status" value="1"/>
</dbReference>
<dbReference type="AlphaFoldDB" id="A0A1H7C2R6"/>
<dbReference type="PANTHER" id="PTHR34298">
    <property type="entry name" value="SEGREGATION AND CONDENSATION PROTEIN B"/>
    <property type="match status" value="1"/>
</dbReference>
<evidence type="ECO:0000256" key="1">
    <source>
        <dbReference type="ARBA" id="ARBA00022490"/>
    </source>
</evidence>
<dbReference type="NCBIfam" id="TIGR00281">
    <property type="entry name" value="SMC-Scp complex subunit ScpB"/>
    <property type="match status" value="1"/>
</dbReference>
<dbReference type="Proteomes" id="UP000242930">
    <property type="component" value="Unassembled WGS sequence"/>
</dbReference>
<evidence type="ECO:0000313" key="6">
    <source>
        <dbReference type="Proteomes" id="UP000242930"/>
    </source>
</evidence>
<keyword evidence="4" id="KW-0131">Cell cycle</keyword>
<dbReference type="Gene3D" id="1.10.10.10">
    <property type="entry name" value="Winged helix-like DNA-binding domain superfamily/Winged helix DNA-binding domain"/>
    <property type="match status" value="2"/>
</dbReference>
<evidence type="ECO:0000256" key="4">
    <source>
        <dbReference type="ARBA" id="ARBA00023306"/>
    </source>
</evidence>
<dbReference type="InterPro" id="IPR005234">
    <property type="entry name" value="ScpB_csome_segregation"/>
</dbReference>
<accession>A0A1H7C2R6</accession>
<dbReference type="PANTHER" id="PTHR34298:SF2">
    <property type="entry name" value="SEGREGATION AND CONDENSATION PROTEIN B"/>
    <property type="match status" value="1"/>
</dbReference>
<dbReference type="STRING" id="915471.SAMN05216201_12017"/>
<dbReference type="OrthoDB" id="9806226at2"/>
<dbReference type="InterPro" id="IPR036388">
    <property type="entry name" value="WH-like_DNA-bd_sf"/>
</dbReference>
<gene>
    <name evidence="5" type="ORF">SAMN05216201_12017</name>
</gene>
<keyword evidence="1" id="KW-0963">Cytoplasm</keyword>
<dbReference type="GO" id="GO:0051301">
    <property type="term" value="P:cell division"/>
    <property type="evidence" value="ECO:0007669"/>
    <property type="project" value="UniProtKB-KW"/>
</dbReference>
<evidence type="ECO:0000256" key="2">
    <source>
        <dbReference type="ARBA" id="ARBA00022618"/>
    </source>
</evidence>
<protein>
    <submittedName>
        <fullName evidence="5">Segregation and condensation protein B</fullName>
    </submittedName>
</protein>
<dbReference type="SUPFAM" id="SSF46785">
    <property type="entry name" value="Winged helix' DNA-binding domain"/>
    <property type="match status" value="2"/>
</dbReference>
<organism evidence="5 6">
    <name type="scientific">Pseudomonas linyingensis</name>
    <dbReference type="NCBI Taxonomy" id="915471"/>
    <lineage>
        <taxon>Bacteria</taxon>
        <taxon>Pseudomonadati</taxon>
        <taxon>Pseudomonadota</taxon>
        <taxon>Gammaproteobacteria</taxon>
        <taxon>Pseudomonadales</taxon>
        <taxon>Pseudomonadaceae</taxon>
        <taxon>Pseudomonas</taxon>
    </lineage>
</organism>
<evidence type="ECO:0000256" key="3">
    <source>
        <dbReference type="ARBA" id="ARBA00022829"/>
    </source>
</evidence>
<evidence type="ECO:0000313" key="5">
    <source>
        <dbReference type="EMBL" id="SEJ82847.1"/>
    </source>
</evidence>
<keyword evidence="3" id="KW-0159">Chromosome partition</keyword>
<reference evidence="6" key="1">
    <citation type="submission" date="2016-10" db="EMBL/GenBank/DDBJ databases">
        <authorList>
            <person name="Varghese N."/>
            <person name="Submissions S."/>
        </authorList>
    </citation>
    <scope>NUCLEOTIDE SEQUENCE [LARGE SCALE GENOMIC DNA]</scope>
    <source>
        <strain evidence="6">LMG 25967</strain>
    </source>
</reference>
<keyword evidence="2" id="KW-0132">Cell division</keyword>
<dbReference type="InterPro" id="IPR036390">
    <property type="entry name" value="WH_DNA-bd_sf"/>
</dbReference>
<keyword evidence="6" id="KW-1185">Reference proteome</keyword>
<dbReference type="EMBL" id="FNZE01000020">
    <property type="protein sequence ID" value="SEJ82847.1"/>
    <property type="molecule type" value="Genomic_DNA"/>
</dbReference>
<proteinExistence type="predicted"/>
<name>A0A1H7C2R6_9PSED</name>
<dbReference type="RefSeq" id="WP_090313209.1">
    <property type="nucleotide sequence ID" value="NZ_FNZE01000020.1"/>
</dbReference>
<sequence>MNLADPRQLATVLEAILLAAGKPLPLERLAELFDEAERPSPKLLREALGLLGGSCLGRGFELSEVASGYRLQVRARFAPWVGRLWEERPQRYSRALLETLALIAYRQPITRGEIEEVRGVAVNSNIVKTLLEREWIRVVGYREVPGRPAMFATTRGFLDHFNLKNLDELPPLAALRELEPRLPAEDLDPDVPAGLQARADLVLADGEESLVQAEEPRSETNFRSLLAELDAMEQGLKSDFDDLPLAPLEDEGGDVVVARQAEDELQAD</sequence>
<dbReference type="GO" id="GO:0051304">
    <property type="term" value="P:chromosome separation"/>
    <property type="evidence" value="ECO:0007669"/>
    <property type="project" value="InterPro"/>
</dbReference>